<evidence type="ECO:0000313" key="3">
    <source>
        <dbReference type="Proteomes" id="UP001189429"/>
    </source>
</evidence>
<feature type="region of interest" description="Disordered" evidence="1">
    <location>
        <begin position="381"/>
        <end position="430"/>
    </location>
</feature>
<accession>A0ABN9VB38</accession>
<evidence type="ECO:0000256" key="1">
    <source>
        <dbReference type="SAM" id="MobiDB-lite"/>
    </source>
</evidence>
<comment type="caution">
    <text evidence="2">The sequence shown here is derived from an EMBL/GenBank/DDBJ whole genome shotgun (WGS) entry which is preliminary data.</text>
</comment>
<keyword evidence="3" id="KW-1185">Reference proteome</keyword>
<feature type="region of interest" description="Disordered" evidence="1">
    <location>
        <begin position="85"/>
        <end position="125"/>
    </location>
</feature>
<feature type="non-terminal residue" evidence="2">
    <location>
        <position position="430"/>
    </location>
</feature>
<reference evidence="2" key="1">
    <citation type="submission" date="2023-10" db="EMBL/GenBank/DDBJ databases">
        <authorList>
            <person name="Chen Y."/>
            <person name="Shah S."/>
            <person name="Dougan E. K."/>
            <person name="Thang M."/>
            <person name="Chan C."/>
        </authorList>
    </citation>
    <scope>NUCLEOTIDE SEQUENCE [LARGE SCALE GENOMIC DNA]</scope>
</reference>
<feature type="compositionally biased region" description="Acidic residues" evidence="1">
    <location>
        <begin position="418"/>
        <end position="430"/>
    </location>
</feature>
<sequence length="430" mass="46037">MMDDLMNKCILVGIEQVQSMNSGGIDGTLRGMAKPLLDRVLQGLLLEKGAKLREFEGEWWQTIEAVDEFSDDAPPREWDEFDSVTNYDSEEEEEEEEHEVTSPSVYASTSPSPDEPMSPGSPGSLYLIDMDAARAGATPETGPLCRDGHELRRAMCEGDYVCDVCQRALEPESRIHHCGRCNWGVCEQCIEAAGIAWEAAPPMKEELPPLALGSLAGGAFPFSPGRRRGKRKARRRGINEDVLPGGMEVGMQALGPRPAVAGLGESAAKDAGILAWLGFRASPAQEPTSEMPPDSMHATAATGDIVESPSTVESTTVPMSSTVAGSPHDEFEVEKETRALPTGLAGTLHASTLNTWGLRHAASPRGWAPQNAVSSLMAPRPRRMAPAQSLLPDDEGFGRMGPSAMGGSWMGPVHLSSDDDVDDADADVSE</sequence>
<protein>
    <submittedName>
        <fullName evidence="2">Uncharacterized protein</fullName>
    </submittedName>
</protein>
<proteinExistence type="predicted"/>
<name>A0ABN9VB38_9DINO</name>
<feature type="compositionally biased region" description="Polar residues" evidence="1">
    <location>
        <begin position="101"/>
        <end position="112"/>
    </location>
</feature>
<dbReference type="SUPFAM" id="SSF57903">
    <property type="entry name" value="FYVE/PHD zinc finger"/>
    <property type="match status" value="1"/>
</dbReference>
<feature type="compositionally biased region" description="Acidic residues" evidence="1">
    <location>
        <begin position="88"/>
        <end position="98"/>
    </location>
</feature>
<dbReference type="EMBL" id="CAUYUJ010016939">
    <property type="protein sequence ID" value="CAK0870233.1"/>
    <property type="molecule type" value="Genomic_DNA"/>
</dbReference>
<evidence type="ECO:0000313" key="2">
    <source>
        <dbReference type="EMBL" id="CAK0870233.1"/>
    </source>
</evidence>
<dbReference type="InterPro" id="IPR011011">
    <property type="entry name" value="Znf_FYVE_PHD"/>
</dbReference>
<dbReference type="Proteomes" id="UP001189429">
    <property type="component" value="Unassembled WGS sequence"/>
</dbReference>
<feature type="region of interest" description="Disordered" evidence="1">
    <location>
        <begin position="309"/>
        <end position="343"/>
    </location>
</feature>
<organism evidence="2 3">
    <name type="scientific">Prorocentrum cordatum</name>
    <dbReference type="NCBI Taxonomy" id="2364126"/>
    <lineage>
        <taxon>Eukaryota</taxon>
        <taxon>Sar</taxon>
        <taxon>Alveolata</taxon>
        <taxon>Dinophyceae</taxon>
        <taxon>Prorocentrales</taxon>
        <taxon>Prorocentraceae</taxon>
        <taxon>Prorocentrum</taxon>
    </lineage>
</organism>
<feature type="compositionally biased region" description="Basic and acidic residues" evidence="1">
    <location>
        <begin position="327"/>
        <end position="338"/>
    </location>
</feature>
<feature type="compositionally biased region" description="Polar residues" evidence="1">
    <location>
        <begin position="309"/>
        <end position="324"/>
    </location>
</feature>
<gene>
    <name evidence="2" type="ORF">PCOR1329_LOCUS56389</name>
</gene>